<evidence type="ECO:0000313" key="10">
    <source>
        <dbReference type="Proteomes" id="UP001163821"/>
    </source>
</evidence>
<comment type="similarity">
    <text evidence="2">Belongs to the SusD family.</text>
</comment>
<keyword evidence="10" id="KW-1185">Reference proteome</keyword>
<dbReference type="RefSeq" id="WP_282589914.1">
    <property type="nucleotide sequence ID" value="NZ_JAPAAF010000001.1"/>
</dbReference>
<feature type="signal peptide" evidence="6">
    <location>
        <begin position="1"/>
        <end position="24"/>
    </location>
</feature>
<dbReference type="GO" id="GO:0009279">
    <property type="term" value="C:cell outer membrane"/>
    <property type="evidence" value="ECO:0007669"/>
    <property type="project" value="UniProtKB-SubCell"/>
</dbReference>
<dbReference type="InterPro" id="IPR011990">
    <property type="entry name" value="TPR-like_helical_dom_sf"/>
</dbReference>
<evidence type="ECO:0000313" key="9">
    <source>
        <dbReference type="EMBL" id="MCW0481310.1"/>
    </source>
</evidence>
<dbReference type="Pfam" id="PF14322">
    <property type="entry name" value="SusD-like_3"/>
    <property type="match status" value="1"/>
</dbReference>
<organism evidence="9 10">
    <name type="scientific">Gaoshiqia sediminis</name>
    <dbReference type="NCBI Taxonomy" id="2986998"/>
    <lineage>
        <taxon>Bacteria</taxon>
        <taxon>Pseudomonadati</taxon>
        <taxon>Bacteroidota</taxon>
        <taxon>Bacteroidia</taxon>
        <taxon>Marinilabiliales</taxon>
        <taxon>Prolixibacteraceae</taxon>
        <taxon>Gaoshiqia</taxon>
    </lineage>
</organism>
<evidence type="ECO:0000256" key="2">
    <source>
        <dbReference type="ARBA" id="ARBA00006275"/>
    </source>
</evidence>
<dbReference type="EMBL" id="JAPAAF010000001">
    <property type="protein sequence ID" value="MCW0481310.1"/>
    <property type="molecule type" value="Genomic_DNA"/>
</dbReference>
<dbReference type="CDD" id="cd08977">
    <property type="entry name" value="SusD"/>
    <property type="match status" value="1"/>
</dbReference>
<evidence type="ECO:0000256" key="5">
    <source>
        <dbReference type="ARBA" id="ARBA00023237"/>
    </source>
</evidence>
<feature type="chain" id="PRO_5041255345" evidence="6">
    <location>
        <begin position="25"/>
        <end position="532"/>
    </location>
</feature>
<evidence type="ECO:0000259" key="8">
    <source>
        <dbReference type="Pfam" id="PF14322"/>
    </source>
</evidence>
<evidence type="ECO:0000256" key="6">
    <source>
        <dbReference type="SAM" id="SignalP"/>
    </source>
</evidence>
<dbReference type="PROSITE" id="PS51257">
    <property type="entry name" value="PROKAR_LIPOPROTEIN"/>
    <property type="match status" value="1"/>
</dbReference>
<dbReference type="Proteomes" id="UP001163821">
    <property type="component" value="Unassembled WGS sequence"/>
</dbReference>
<evidence type="ECO:0000259" key="7">
    <source>
        <dbReference type="Pfam" id="PF07980"/>
    </source>
</evidence>
<evidence type="ECO:0000256" key="3">
    <source>
        <dbReference type="ARBA" id="ARBA00022729"/>
    </source>
</evidence>
<dbReference type="Pfam" id="PF07980">
    <property type="entry name" value="SusD_RagB"/>
    <property type="match status" value="1"/>
</dbReference>
<reference evidence="9" key="1">
    <citation type="submission" date="2022-10" db="EMBL/GenBank/DDBJ databases">
        <title>Gaoshiqiia sediminis gen. nov., sp. nov., isolated from coastal sediment.</title>
        <authorList>
            <person name="Yu W.X."/>
            <person name="Mu D.S."/>
            <person name="Du J.Z."/>
            <person name="Liang Y.Q."/>
        </authorList>
    </citation>
    <scope>NUCLEOTIDE SEQUENCE</scope>
    <source>
        <strain evidence="9">A06</strain>
    </source>
</reference>
<dbReference type="InterPro" id="IPR012944">
    <property type="entry name" value="SusD_RagB_dom"/>
</dbReference>
<gene>
    <name evidence="9" type="ORF">N2K84_01120</name>
</gene>
<evidence type="ECO:0000256" key="1">
    <source>
        <dbReference type="ARBA" id="ARBA00004442"/>
    </source>
</evidence>
<proteinExistence type="inferred from homology"/>
<comment type="caution">
    <text evidence="9">The sequence shown here is derived from an EMBL/GenBank/DDBJ whole genome shotgun (WGS) entry which is preliminary data.</text>
</comment>
<feature type="domain" description="RagB/SusD" evidence="7">
    <location>
        <begin position="273"/>
        <end position="531"/>
    </location>
</feature>
<protein>
    <submittedName>
        <fullName evidence="9">RagB/SusD family nutrient uptake outer membrane protein</fullName>
    </submittedName>
</protein>
<dbReference type="InterPro" id="IPR033985">
    <property type="entry name" value="SusD-like_N"/>
</dbReference>
<comment type="subcellular location">
    <subcellularLocation>
        <location evidence="1">Cell outer membrane</location>
    </subcellularLocation>
</comment>
<dbReference type="AlphaFoldDB" id="A0AA42C8V1"/>
<dbReference type="SUPFAM" id="SSF48452">
    <property type="entry name" value="TPR-like"/>
    <property type="match status" value="1"/>
</dbReference>
<feature type="domain" description="SusD-like N-terminal" evidence="8">
    <location>
        <begin position="22"/>
        <end position="230"/>
    </location>
</feature>
<evidence type="ECO:0000256" key="4">
    <source>
        <dbReference type="ARBA" id="ARBA00023136"/>
    </source>
</evidence>
<name>A0AA42C8V1_9BACT</name>
<keyword evidence="4" id="KW-0472">Membrane</keyword>
<keyword evidence="3 6" id="KW-0732">Signal</keyword>
<keyword evidence="5" id="KW-0998">Cell outer membrane</keyword>
<sequence length="532" mass="59630">MKKIVFGLICTVILGFLLSCNDFLDEEPKSEMSTDQNFSAPAHATSAVNALYRTGAPSFYANGGVYMPQTASHGGYLSGFFDNEYKGQEVIADYSQKLSITSKNIAGSMDGVWDGAYGAISRANTAIKYIPSTPDLDESAKATLLAEAKFFRAFNYFYLVKFFGDVPLILEPYESLSDLYVARESASVVYAQIIVDLKDAITALPDVAFTDNGHRITKNTAETVLAHVYLVMSGYPVLANNYADAATAARNVIARGRHSLLTHTDHALGSAYNMIRTQDNNAEYIYTYEFESSIATNNGRVQTSLPNVASTWGVLKYSITNNAYRPVKQYMNVYDKAKDLRAQHQQFFQYSYTYEKDGQQVTQVFADDKTPGAWVWYDEDAALNTGQCGKDFTIYRYAELLLIAAEAIAQSEGVTTEAIKYLADVRVRAYTTTPRTEIEASLSSLSKDDFIQQVWIERMRELVYDFRTWEDIQRTRKYPVTNDANPGVVAFVDVVGSTNPWGQTFQEKHLVWPISDNEMQRNPSLVQNPNYE</sequence>
<accession>A0AA42C8V1</accession>
<dbReference type="Gene3D" id="1.25.40.390">
    <property type="match status" value="1"/>
</dbReference>